<dbReference type="EMBL" id="VDMD01000005">
    <property type="protein sequence ID" value="TRM65524.1"/>
    <property type="molecule type" value="Genomic_DNA"/>
</dbReference>
<dbReference type="PANTHER" id="PTHR16288:SF0">
    <property type="entry name" value="TRNA (GUANINE-N(7)-)-METHYLTRANSFERASE NON-CATALYTIC SUBUNIT WDR4"/>
    <property type="match status" value="1"/>
</dbReference>
<keyword evidence="3 6" id="KW-0819">tRNA processing</keyword>
<dbReference type="InterPro" id="IPR015943">
    <property type="entry name" value="WD40/YVTN_repeat-like_dom_sf"/>
</dbReference>
<keyword evidence="9" id="KW-1185">Reference proteome</keyword>
<feature type="compositionally biased region" description="Basic and acidic residues" evidence="7">
    <location>
        <begin position="477"/>
        <end position="486"/>
    </location>
</feature>
<dbReference type="STRING" id="97359.A0A550CL89"/>
<feature type="compositionally biased region" description="Basic and acidic residues" evidence="7">
    <location>
        <begin position="115"/>
        <end position="130"/>
    </location>
</feature>
<dbReference type="InterPro" id="IPR001680">
    <property type="entry name" value="WD40_rpt"/>
</dbReference>
<evidence type="ECO:0000256" key="1">
    <source>
        <dbReference type="ARBA" id="ARBA00004123"/>
    </source>
</evidence>
<comment type="function">
    <text evidence="6">Required for the formation of N(7)-methylguanine at position 46 (m7G46) in tRNA. In the complex, it is required to stabilize and induce conformational changes of the catalytic subunit.</text>
</comment>
<dbReference type="HAMAP" id="MF_03056">
    <property type="entry name" value="TRM82"/>
    <property type="match status" value="1"/>
</dbReference>
<dbReference type="Proteomes" id="UP000320762">
    <property type="component" value="Unassembled WGS sequence"/>
</dbReference>
<sequence>MSFPHTHLLPGSSRTICVSGPHISVLDTERPRRVNCRARRSDKAKGGPIRVAAVDRSQKHLATSSDDKCLRVWELIKRGRELPKKATDVRFTQDGQTIIVADKFGDVFAYPLHPPAEKKDEGKKEKDGLASHENPSDGDLVLGHVSLLTACILTPDERYIITADRDEHIRVSWYPQAYQIESFCLGNEKFVSALHIPASAPDRLISGGGDPVLRVWDWMSGALVREIPVLDAVEPTIKVKSLKRKWGEGGEGTAPRKKKRKGKGKGKAAGENEVAEQATDKPSEEPQMEEEGKTVLVVHKIDSVGGEYGQPPYIVFSAVGATALYACPFAENAPAGVQAFDFGLPVLDFAVLADGRILVSLDFQWGDETLEARTATRCLQFTDGNVPHRSRHPPPVLATLNKACLHPATNAELDVLDLYSALASMPKFNLPVPEDEGDATPAPDTEQMTKRQMGRMKNKSAVLARKAAADGGVEEERESKRAKSDEGEGGADMMP</sequence>
<dbReference type="OrthoDB" id="339900at2759"/>
<dbReference type="UniPathway" id="UPA00989"/>
<feature type="compositionally biased region" description="Basic residues" evidence="7">
    <location>
        <begin position="255"/>
        <end position="266"/>
    </location>
</feature>
<keyword evidence="2 6" id="KW-0853">WD repeat</keyword>
<evidence type="ECO:0000256" key="6">
    <source>
        <dbReference type="HAMAP-Rule" id="MF_03056"/>
    </source>
</evidence>
<dbReference type="PANTHER" id="PTHR16288">
    <property type="entry name" value="WD40 REPEAT PROTEIN 4"/>
    <property type="match status" value="1"/>
</dbReference>
<comment type="subcellular location">
    <subcellularLocation>
        <location evidence="1 6">Nucleus</location>
    </subcellularLocation>
</comment>
<gene>
    <name evidence="8" type="ORF">BD626DRAFT_398785</name>
</gene>
<reference evidence="8 9" key="1">
    <citation type="journal article" date="2019" name="New Phytol.">
        <title>Comparative genomics reveals unique wood-decay strategies and fruiting body development in the Schizophyllaceae.</title>
        <authorList>
            <person name="Almasi E."/>
            <person name="Sahu N."/>
            <person name="Krizsan K."/>
            <person name="Balint B."/>
            <person name="Kovacs G.M."/>
            <person name="Kiss B."/>
            <person name="Cseklye J."/>
            <person name="Drula E."/>
            <person name="Henrissat B."/>
            <person name="Nagy I."/>
            <person name="Chovatia M."/>
            <person name="Adam C."/>
            <person name="LaButti K."/>
            <person name="Lipzen A."/>
            <person name="Riley R."/>
            <person name="Grigoriev I.V."/>
            <person name="Nagy L.G."/>
        </authorList>
    </citation>
    <scope>NUCLEOTIDE SEQUENCE [LARGE SCALE GENOMIC DNA]</scope>
    <source>
        <strain evidence="8 9">NL-1724</strain>
    </source>
</reference>
<dbReference type="SUPFAM" id="SSF50978">
    <property type="entry name" value="WD40 repeat-like"/>
    <property type="match status" value="1"/>
</dbReference>
<dbReference type="GO" id="GO:0005634">
    <property type="term" value="C:nucleus"/>
    <property type="evidence" value="ECO:0007669"/>
    <property type="project" value="UniProtKB-SubCell"/>
</dbReference>
<dbReference type="GO" id="GO:0106004">
    <property type="term" value="P:tRNA (guanine-N7)-methylation"/>
    <property type="evidence" value="ECO:0007669"/>
    <property type="project" value="UniProtKB-UniRule"/>
</dbReference>
<feature type="region of interest" description="Disordered" evidence="7">
    <location>
        <begin position="114"/>
        <end position="135"/>
    </location>
</feature>
<dbReference type="Pfam" id="PF00400">
    <property type="entry name" value="WD40"/>
    <property type="match status" value="1"/>
</dbReference>
<evidence type="ECO:0000256" key="7">
    <source>
        <dbReference type="SAM" id="MobiDB-lite"/>
    </source>
</evidence>
<comment type="pathway">
    <text evidence="6">tRNA modification; N(7)-methylguanine-tRNA biosynthesis.</text>
</comment>
<evidence type="ECO:0000256" key="2">
    <source>
        <dbReference type="ARBA" id="ARBA00022574"/>
    </source>
</evidence>
<comment type="caution">
    <text evidence="8">The sequence shown here is derived from an EMBL/GenBank/DDBJ whole genome shotgun (WGS) entry which is preliminary data.</text>
</comment>
<feature type="region of interest" description="Disordered" evidence="7">
    <location>
        <begin position="429"/>
        <end position="495"/>
    </location>
</feature>
<accession>A0A550CL89</accession>
<keyword evidence="5 6" id="KW-0539">Nucleus</keyword>
<dbReference type="AlphaFoldDB" id="A0A550CL89"/>
<comment type="similarity">
    <text evidence="6">Belongs to the WD repeat TRM82 family.</text>
</comment>
<dbReference type="GO" id="GO:0005829">
    <property type="term" value="C:cytosol"/>
    <property type="evidence" value="ECO:0007669"/>
    <property type="project" value="TreeGrafter"/>
</dbReference>
<evidence type="ECO:0000313" key="8">
    <source>
        <dbReference type="EMBL" id="TRM65524.1"/>
    </source>
</evidence>
<dbReference type="Gene3D" id="2.130.10.10">
    <property type="entry name" value="YVTN repeat-like/Quinoprotein amine dehydrogenase"/>
    <property type="match status" value="1"/>
</dbReference>
<evidence type="ECO:0000256" key="3">
    <source>
        <dbReference type="ARBA" id="ARBA00022694"/>
    </source>
</evidence>
<evidence type="ECO:0000256" key="4">
    <source>
        <dbReference type="ARBA" id="ARBA00022737"/>
    </source>
</evidence>
<keyword evidence="4 6" id="KW-0677">Repeat</keyword>
<feature type="region of interest" description="Disordered" evidence="7">
    <location>
        <begin position="245"/>
        <end position="291"/>
    </location>
</feature>
<evidence type="ECO:0000256" key="5">
    <source>
        <dbReference type="ARBA" id="ARBA00023242"/>
    </source>
</evidence>
<name>A0A550CL89_9AGAR</name>
<proteinExistence type="inferred from homology"/>
<protein>
    <submittedName>
        <fullName evidence="8">WD40-repeat-containing domain protein</fullName>
    </submittedName>
</protein>
<evidence type="ECO:0000313" key="9">
    <source>
        <dbReference type="Proteomes" id="UP000320762"/>
    </source>
</evidence>
<dbReference type="InterPro" id="IPR028884">
    <property type="entry name" value="Trm82"/>
</dbReference>
<dbReference type="InterPro" id="IPR036322">
    <property type="entry name" value="WD40_repeat_dom_sf"/>
</dbReference>
<organism evidence="8 9">
    <name type="scientific">Schizophyllum amplum</name>
    <dbReference type="NCBI Taxonomy" id="97359"/>
    <lineage>
        <taxon>Eukaryota</taxon>
        <taxon>Fungi</taxon>
        <taxon>Dikarya</taxon>
        <taxon>Basidiomycota</taxon>
        <taxon>Agaricomycotina</taxon>
        <taxon>Agaricomycetes</taxon>
        <taxon>Agaricomycetidae</taxon>
        <taxon>Agaricales</taxon>
        <taxon>Schizophyllaceae</taxon>
        <taxon>Schizophyllum</taxon>
    </lineage>
</organism>
<dbReference type="SMART" id="SM00320">
    <property type="entry name" value="WD40"/>
    <property type="match status" value="3"/>
</dbReference>
<dbReference type="GO" id="GO:0043527">
    <property type="term" value="C:tRNA methyltransferase complex"/>
    <property type="evidence" value="ECO:0007669"/>
    <property type="project" value="TreeGrafter"/>
</dbReference>